<evidence type="ECO:0000313" key="4">
    <source>
        <dbReference type="EMBL" id="HIH16673.1"/>
    </source>
</evidence>
<evidence type="ECO:0000313" key="6">
    <source>
        <dbReference type="Proteomes" id="UP000564964"/>
    </source>
</evidence>
<dbReference type="Gene3D" id="1.10.10.10">
    <property type="entry name" value="Winged helix-like DNA-binding domain superfamily/Winged helix DNA-binding domain"/>
    <property type="match status" value="1"/>
</dbReference>
<proteinExistence type="predicted"/>
<dbReference type="InterPro" id="IPR051398">
    <property type="entry name" value="Polysacch_Deacetylase"/>
</dbReference>
<dbReference type="InterPro" id="IPR036388">
    <property type="entry name" value="WH-like_DNA-bd_sf"/>
</dbReference>
<dbReference type="EMBL" id="DUGH01000112">
    <property type="protein sequence ID" value="HIH16673.1"/>
    <property type="molecule type" value="Genomic_DNA"/>
</dbReference>
<dbReference type="GO" id="GO:0005576">
    <property type="term" value="C:extracellular region"/>
    <property type="evidence" value="ECO:0007669"/>
    <property type="project" value="UniProtKB-SubCell"/>
</dbReference>
<comment type="subcellular location">
    <subcellularLocation>
        <location evidence="1">Secreted</location>
    </subcellularLocation>
</comment>
<evidence type="ECO:0000259" key="3">
    <source>
        <dbReference type="Pfam" id="PF01522"/>
    </source>
</evidence>
<feature type="domain" description="NodB homology" evidence="3">
    <location>
        <begin position="92"/>
        <end position="269"/>
    </location>
</feature>
<protein>
    <submittedName>
        <fullName evidence="4">Polysaccharide deacetylase family protein</fullName>
    </submittedName>
</protein>
<keyword evidence="2" id="KW-0732">Signal</keyword>
<dbReference type="SUPFAM" id="SSF46785">
    <property type="entry name" value="Winged helix' DNA-binding domain"/>
    <property type="match status" value="1"/>
</dbReference>
<dbReference type="Gene3D" id="3.20.20.370">
    <property type="entry name" value="Glycoside hydrolase/deacetylase"/>
    <property type="match status" value="1"/>
</dbReference>
<dbReference type="InterPro" id="IPR002509">
    <property type="entry name" value="NODB_dom"/>
</dbReference>
<dbReference type="SUPFAM" id="SSF88713">
    <property type="entry name" value="Glycoside hydrolase/deacetylase"/>
    <property type="match status" value="1"/>
</dbReference>
<dbReference type="AlphaFoldDB" id="A0A7J4JFY8"/>
<reference evidence="6" key="1">
    <citation type="journal article" date="2020" name="bioRxiv">
        <title>A rank-normalized archaeal taxonomy based on genome phylogeny resolves widespread incomplete and uneven classifications.</title>
        <authorList>
            <person name="Rinke C."/>
            <person name="Chuvochina M."/>
            <person name="Mussig A.J."/>
            <person name="Chaumeil P.-A."/>
            <person name="Waite D.W."/>
            <person name="Whitman W.B."/>
            <person name="Parks D.H."/>
            <person name="Hugenholtz P."/>
        </authorList>
    </citation>
    <scope>NUCLEOTIDE SEQUENCE [LARGE SCALE GENOMIC DNA]</scope>
</reference>
<reference evidence="5" key="2">
    <citation type="submission" date="2021-03" db="EMBL/GenBank/DDBJ databases">
        <authorList>
            <person name="Jaffe A."/>
        </authorList>
    </citation>
    <scope>NUCLEOTIDE SEQUENCE</scope>
    <source>
        <strain evidence="5">RIFCSPLOWO2_01_FULL_58_19</strain>
    </source>
</reference>
<evidence type="ECO:0000256" key="1">
    <source>
        <dbReference type="ARBA" id="ARBA00004613"/>
    </source>
</evidence>
<organism evidence="4 6">
    <name type="scientific">Candidatus Iainarchaeum sp</name>
    <dbReference type="NCBI Taxonomy" id="3101447"/>
    <lineage>
        <taxon>Archaea</taxon>
        <taxon>Candidatus Iainarchaeota</taxon>
        <taxon>Candidatus Iainarchaeia</taxon>
        <taxon>Candidatus Iainarchaeales</taxon>
        <taxon>Candidatus Iainarchaeaceae</taxon>
        <taxon>Candidatus Iainarchaeum</taxon>
    </lineage>
</organism>
<reference evidence="5" key="3">
    <citation type="submission" date="2021-05" db="EMBL/GenBank/DDBJ databases">
        <title>Protein family content uncovers lineage relationships and bacterial pathway maintenance mechanisms in DPANN archaea.</title>
        <authorList>
            <person name="Castelle C.J."/>
            <person name="Meheust R."/>
            <person name="Jaffe A.L."/>
            <person name="Seitz K."/>
            <person name="Gong X."/>
            <person name="Baker B.J."/>
            <person name="Banfield J.F."/>
        </authorList>
    </citation>
    <scope>NUCLEOTIDE SEQUENCE</scope>
    <source>
        <strain evidence="5">RIFCSPLOWO2_01_FULL_58_19</strain>
    </source>
</reference>
<comment type="caution">
    <text evidence="4">The sequence shown here is derived from an EMBL/GenBank/DDBJ whole genome shotgun (WGS) entry which is preliminary data.</text>
</comment>
<dbReference type="PANTHER" id="PTHR34216">
    <property type="match status" value="1"/>
</dbReference>
<gene>
    <name evidence="4" type="ORF">HA252_04680</name>
    <name evidence="5" type="ORF">J4203_07210</name>
</gene>
<dbReference type="Proteomes" id="UP000678237">
    <property type="component" value="Unassembled WGS sequence"/>
</dbReference>
<dbReference type="Proteomes" id="UP000564964">
    <property type="component" value="Unassembled WGS sequence"/>
</dbReference>
<dbReference type="InterPro" id="IPR011330">
    <property type="entry name" value="Glyco_hydro/deAcase_b/a-brl"/>
</dbReference>
<dbReference type="GO" id="GO:0016810">
    <property type="term" value="F:hydrolase activity, acting on carbon-nitrogen (but not peptide) bonds"/>
    <property type="evidence" value="ECO:0007669"/>
    <property type="project" value="InterPro"/>
</dbReference>
<evidence type="ECO:0000256" key="2">
    <source>
        <dbReference type="ARBA" id="ARBA00022729"/>
    </source>
</evidence>
<dbReference type="EMBL" id="JAGVWE010000006">
    <property type="protein sequence ID" value="MBS3063623.1"/>
    <property type="molecule type" value="Genomic_DNA"/>
</dbReference>
<dbReference type="PANTHER" id="PTHR34216:SF3">
    <property type="entry name" value="POLY-BETA-1,6-N-ACETYL-D-GLUCOSAMINE N-DEACETYLASE"/>
    <property type="match status" value="1"/>
</dbReference>
<dbReference type="InterPro" id="IPR036390">
    <property type="entry name" value="WH_DNA-bd_sf"/>
</dbReference>
<name>A0A7J4JFY8_9ARCH</name>
<dbReference type="Pfam" id="PF01522">
    <property type="entry name" value="Polysacc_deac_1"/>
    <property type="match status" value="1"/>
</dbReference>
<evidence type="ECO:0000313" key="5">
    <source>
        <dbReference type="EMBL" id="MBS3063623.1"/>
    </source>
</evidence>
<dbReference type="GO" id="GO:0005975">
    <property type="term" value="P:carbohydrate metabolic process"/>
    <property type="evidence" value="ECO:0007669"/>
    <property type="project" value="InterPro"/>
</dbReference>
<accession>A0A7J4JFY8</accession>
<dbReference type="CDD" id="cd10918">
    <property type="entry name" value="CE4_NodB_like_5s_6s"/>
    <property type="match status" value="1"/>
</dbReference>
<sequence>MSLKLMVYRRLCSIIYYSGLLSVFKALNRRKVRVLTYHRIDEVDADFVARNILNIAVPRPLFERQLDYLRKRYDVIPMARFVAALEGKAAWPENAVVLTLDDGTKDNYRNAFPALKERGLPATFFVVTNAAGGELPDYYTYYFVFDRLGAEKMLAALNQALGKEHREMFEARLEFLSLGKARRQEILAGLCREHGLKLPGGLCGKHFMDWNELSVLHKSGLDVEPHSASHALLSRVPAEEARTEIRESKAAIERRLGKKCGVLAYPFGWERSWSPAIVGMLGDAGFQAAFLAVDGLNDENSGRFTLKRCNAVPNSLPEFACEVEGLRAEMNKIVKALLFFRVTLYNRKEAETRDLNERQKRALAYLEKNPAITSKKYAKIANIPSPPVAIADLNKLVHLGVIKRIGKTRGAYYILNQQP</sequence>